<comment type="caution">
    <text evidence="7">The sequence shown here is derived from an EMBL/GenBank/DDBJ whole genome shotgun (WGS) entry which is preliminary data.</text>
</comment>
<evidence type="ECO:0000256" key="1">
    <source>
        <dbReference type="ARBA" id="ARBA00004141"/>
    </source>
</evidence>
<accession>A0ABR0E0J9</accession>
<protein>
    <recommendedName>
        <fullName evidence="9">Amino acid transporter</fullName>
    </recommendedName>
</protein>
<keyword evidence="8" id="KW-1185">Reference proteome</keyword>
<organism evidence="7 8">
    <name type="scientific">Zasmidium cellare</name>
    <name type="common">Wine cellar mold</name>
    <name type="synonym">Racodium cellare</name>
    <dbReference type="NCBI Taxonomy" id="395010"/>
    <lineage>
        <taxon>Eukaryota</taxon>
        <taxon>Fungi</taxon>
        <taxon>Dikarya</taxon>
        <taxon>Ascomycota</taxon>
        <taxon>Pezizomycotina</taxon>
        <taxon>Dothideomycetes</taxon>
        <taxon>Dothideomycetidae</taxon>
        <taxon>Mycosphaerellales</taxon>
        <taxon>Mycosphaerellaceae</taxon>
        <taxon>Zasmidium</taxon>
    </lineage>
</organism>
<keyword evidence="5 6" id="KW-0472">Membrane</keyword>
<evidence type="ECO:0008006" key="9">
    <source>
        <dbReference type="Google" id="ProtNLM"/>
    </source>
</evidence>
<evidence type="ECO:0000256" key="3">
    <source>
        <dbReference type="ARBA" id="ARBA00022692"/>
    </source>
</evidence>
<keyword evidence="3 6" id="KW-0812">Transmembrane</keyword>
<keyword evidence="2" id="KW-0813">Transport</keyword>
<reference evidence="7 8" key="1">
    <citation type="journal article" date="2023" name="G3 (Bethesda)">
        <title>A chromosome-level genome assembly of Zasmidium syzygii isolated from banana leaves.</title>
        <authorList>
            <person name="van Westerhoven A.C."/>
            <person name="Mehrabi R."/>
            <person name="Talebi R."/>
            <person name="Steentjes M.B.F."/>
            <person name="Corcolon B."/>
            <person name="Chong P.A."/>
            <person name="Kema G.H.J."/>
            <person name="Seidl M.F."/>
        </authorList>
    </citation>
    <scope>NUCLEOTIDE SEQUENCE [LARGE SCALE GENOMIC DNA]</scope>
    <source>
        <strain evidence="7 8">P124</strain>
    </source>
</reference>
<evidence type="ECO:0000313" key="7">
    <source>
        <dbReference type="EMBL" id="KAK4494947.1"/>
    </source>
</evidence>
<proteinExistence type="predicted"/>
<feature type="transmembrane region" description="Helical" evidence="6">
    <location>
        <begin position="180"/>
        <end position="202"/>
    </location>
</feature>
<feature type="transmembrane region" description="Helical" evidence="6">
    <location>
        <begin position="280"/>
        <end position="300"/>
    </location>
</feature>
<evidence type="ECO:0000256" key="2">
    <source>
        <dbReference type="ARBA" id="ARBA00022448"/>
    </source>
</evidence>
<dbReference type="Proteomes" id="UP001305779">
    <property type="component" value="Unassembled WGS sequence"/>
</dbReference>
<comment type="subcellular location">
    <subcellularLocation>
        <location evidence="1">Membrane</location>
        <topology evidence="1">Multi-pass membrane protein</topology>
    </subcellularLocation>
</comment>
<dbReference type="PANTHER" id="PTHR45649:SF4">
    <property type="entry name" value="TRANSPORTER, PUTATIVE (EUROFUNG)-RELATED"/>
    <property type="match status" value="1"/>
</dbReference>
<feature type="transmembrane region" description="Helical" evidence="6">
    <location>
        <begin position="350"/>
        <end position="368"/>
    </location>
</feature>
<evidence type="ECO:0000256" key="6">
    <source>
        <dbReference type="SAM" id="Phobius"/>
    </source>
</evidence>
<name>A0ABR0E0J9_ZASCE</name>
<feature type="transmembrane region" description="Helical" evidence="6">
    <location>
        <begin position="231"/>
        <end position="251"/>
    </location>
</feature>
<dbReference type="Gene3D" id="1.20.1740.10">
    <property type="entry name" value="Amino acid/polyamine transporter I"/>
    <property type="match status" value="1"/>
</dbReference>
<evidence type="ECO:0000256" key="4">
    <source>
        <dbReference type="ARBA" id="ARBA00022989"/>
    </source>
</evidence>
<keyword evidence="4 6" id="KW-1133">Transmembrane helix</keyword>
<feature type="transmembrane region" description="Helical" evidence="6">
    <location>
        <begin position="71"/>
        <end position="92"/>
    </location>
</feature>
<dbReference type="Pfam" id="PF13520">
    <property type="entry name" value="AA_permease_2"/>
    <property type="match status" value="1"/>
</dbReference>
<evidence type="ECO:0000256" key="5">
    <source>
        <dbReference type="ARBA" id="ARBA00023136"/>
    </source>
</evidence>
<gene>
    <name evidence="7" type="ORF">PRZ48_014303</name>
</gene>
<dbReference type="PANTHER" id="PTHR45649">
    <property type="entry name" value="AMINO-ACID PERMEASE BAT1"/>
    <property type="match status" value="1"/>
</dbReference>
<sequence>MVPMTGGQYQWVSVLAPLRFQKPWAYFSGWLCSIGWQSRFTADCYIVAGTIQALIDINHGQAYKKSQWHQGLLTVMVVVVVSAFNALAAGHLSIAEGFFTICHVFAFVPIVVSLWVLGPVHNARDVLLTFTDHGGGWNHRLIMPLIGQVSSMFVVQGSDAVVHIADEVDDAGLLMPQCMLWAFVLNVPMTLIMLVTFCFNIENVDDAVNGIFPPFVSTFKFAFDSVQATTAFTIVILFLLVMIAVSTMVATSRHLFAFGRREVALYYPSWFSKVNIRLKVPLNAILSTTFFATLMALATLACTEALNTMIGLSISCLTMTYMASIGCLIWRRLRHAQLPKARWSLGRAGLSVNCAAFLYCAWCFFWSFWPRFRDVQSSNFQWTILLFGVVVLLMVLCYRGGRKRKRSFEFDDATYTLQPMRLWNDSD</sequence>
<feature type="transmembrane region" description="Helical" evidence="6">
    <location>
        <begin position="98"/>
        <end position="117"/>
    </location>
</feature>
<dbReference type="PIRSF" id="PIRSF006060">
    <property type="entry name" value="AA_transporter"/>
    <property type="match status" value="1"/>
</dbReference>
<evidence type="ECO:0000313" key="8">
    <source>
        <dbReference type="Proteomes" id="UP001305779"/>
    </source>
</evidence>
<dbReference type="EMBL" id="JAXOVC010000013">
    <property type="protein sequence ID" value="KAK4494947.1"/>
    <property type="molecule type" value="Genomic_DNA"/>
</dbReference>
<dbReference type="InterPro" id="IPR002293">
    <property type="entry name" value="AA/rel_permease1"/>
</dbReference>
<feature type="transmembrane region" description="Helical" evidence="6">
    <location>
        <begin position="380"/>
        <end position="398"/>
    </location>
</feature>
<feature type="transmembrane region" description="Helical" evidence="6">
    <location>
        <begin position="306"/>
        <end position="330"/>
    </location>
</feature>